<comment type="caution">
    <text evidence="7">The sequence shown here is derived from an EMBL/GenBank/DDBJ whole genome shotgun (WGS) entry which is preliminary data.</text>
</comment>
<proteinExistence type="predicted"/>
<evidence type="ECO:0000313" key="8">
    <source>
        <dbReference type="Proteomes" id="UP000635316"/>
    </source>
</evidence>
<sequence>MSSALSFDNLNNHKTLYVCDDLGRYQVATSEEILATARYVADELLADRIACDNPVKVKQFLIGKLAGMEHEVAAFIFLDSQYRLIDYQELFHGTINQSSVYPREVVKVALRLNAAAVIMAHNHPSGNPTESTADRALTEHLVKSLQLLNIRLLDHLIVAGSRAISFAEKGFL</sequence>
<dbReference type="NCBIfam" id="TIGR00608">
    <property type="entry name" value="radc"/>
    <property type="match status" value="1"/>
</dbReference>
<feature type="domain" description="MPN" evidence="6">
    <location>
        <begin position="50"/>
        <end position="172"/>
    </location>
</feature>
<name>A0ABS1EFH0_9BURK</name>
<dbReference type="Proteomes" id="UP000635316">
    <property type="component" value="Unassembled WGS sequence"/>
</dbReference>
<dbReference type="Gene3D" id="3.40.140.10">
    <property type="entry name" value="Cytidine Deaminase, domain 2"/>
    <property type="match status" value="1"/>
</dbReference>
<accession>A0ABS1EFH0</accession>
<keyword evidence="4" id="KW-0862">Zinc</keyword>
<reference evidence="7 8" key="1">
    <citation type="submission" date="2020-12" db="EMBL/GenBank/DDBJ databases">
        <authorList>
            <person name="Lu T."/>
            <person name="Wang Q."/>
            <person name="Han X."/>
        </authorList>
    </citation>
    <scope>NUCLEOTIDE SEQUENCE [LARGE SCALE GENOMIC DNA]</scope>
    <source>
        <strain evidence="7 8">WQ 585</strain>
    </source>
</reference>
<keyword evidence="2" id="KW-0479">Metal-binding</keyword>
<dbReference type="InterPro" id="IPR001405">
    <property type="entry name" value="UPF0758"/>
</dbReference>
<dbReference type="PANTHER" id="PTHR30471">
    <property type="entry name" value="DNA REPAIR PROTEIN RADC"/>
    <property type="match status" value="1"/>
</dbReference>
<dbReference type="PANTHER" id="PTHR30471:SF3">
    <property type="entry name" value="UPF0758 PROTEIN YEES-RELATED"/>
    <property type="match status" value="1"/>
</dbReference>
<keyword evidence="5" id="KW-0482">Metalloprotease</keyword>
<evidence type="ECO:0000256" key="2">
    <source>
        <dbReference type="ARBA" id="ARBA00022723"/>
    </source>
</evidence>
<dbReference type="PROSITE" id="PS01302">
    <property type="entry name" value="UPF0758"/>
    <property type="match status" value="1"/>
</dbReference>
<protein>
    <submittedName>
        <fullName evidence="7">DNA repair protein RadC</fullName>
    </submittedName>
</protein>
<dbReference type="InterPro" id="IPR025657">
    <property type="entry name" value="RadC_JAB"/>
</dbReference>
<keyword evidence="1" id="KW-0645">Protease</keyword>
<gene>
    <name evidence="7" type="primary">radC</name>
    <name evidence="7" type="ORF">JHL22_06600</name>
</gene>
<dbReference type="CDD" id="cd08071">
    <property type="entry name" value="MPN_DUF2466"/>
    <property type="match status" value="1"/>
</dbReference>
<evidence type="ECO:0000256" key="4">
    <source>
        <dbReference type="ARBA" id="ARBA00022833"/>
    </source>
</evidence>
<organism evidence="7 8">
    <name type="scientific">Advenella mandrilli</name>
    <dbReference type="NCBI Taxonomy" id="2800330"/>
    <lineage>
        <taxon>Bacteria</taxon>
        <taxon>Pseudomonadati</taxon>
        <taxon>Pseudomonadota</taxon>
        <taxon>Betaproteobacteria</taxon>
        <taxon>Burkholderiales</taxon>
        <taxon>Alcaligenaceae</taxon>
    </lineage>
</organism>
<evidence type="ECO:0000256" key="5">
    <source>
        <dbReference type="ARBA" id="ARBA00023049"/>
    </source>
</evidence>
<dbReference type="InterPro" id="IPR037518">
    <property type="entry name" value="MPN"/>
</dbReference>
<dbReference type="RefSeq" id="WP_200235195.1">
    <property type="nucleotide sequence ID" value="NZ_JAENGP010000005.1"/>
</dbReference>
<dbReference type="Pfam" id="PF04002">
    <property type="entry name" value="RadC"/>
    <property type="match status" value="1"/>
</dbReference>
<evidence type="ECO:0000256" key="1">
    <source>
        <dbReference type="ARBA" id="ARBA00022670"/>
    </source>
</evidence>
<evidence type="ECO:0000259" key="6">
    <source>
        <dbReference type="PROSITE" id="PS50249"/>
    </source>
</evidence>
<keyword evidence="8" id="KW-1185">Reference proteome</keyword>
<evidence type="ECO:0000313" key="7">
    <source>
        <dbReference type="EMBL" id="MBK1780882.1"/>
    </source>
</evidence>
<evidence type="ECO:0000256" key="3">
    <source>
        <dbReference type="ARBA" id="ARBA00022801"/>
    </source>
</evidence>
<dbReference type="PROSITE" id="PS50249">
    <property type="entry name" value="MPN"/>
    <property type="match status" value="1"/>
</dbReference>
<dbReference type="InterPro" id="IPR020891">
    <property type="entry name" value="UPF0758_CS"/>
</dbReference>
<keyword evidence="3" id="KW-0378">Hydrolase</keyword>
<dbReference type="EMBL" id="JAENGP010000005">
    <property type="protein sequence ID" value="MBK1780882.1"/>
    <property type="molecule type" value="Genomic_DNA"/>
</dbReference>